<accession>A0A6A7AUT8</accession>
<sequence length="93" mass="10560">MSALYSTAVLCPSAIDWSVVWVLLGVTGIVLLQIAVVIAFLWDRKKRSETRWRLLRERGVVIIDGPALIWVNDLPPRPTLSTFNLRGNLQKFK</sequence>
<evidence type="ECO:0000313" key="2">
    <source>
        <dbReference type="EMBL" id="KAF2846823.1"/>
    </source>
</evidence>
<evidence type="ECO:0000256" key="1">
    <source>
        <dbReference type="SAM" id="Phobius"/>
    </source>
</evidence>
<dbReference type="OrthoDB" id="3799089at2759"/>
<evidence type="ECO:0000313" key="3">
    <source>
        <dbReference type="Proteomes" id="UP000799423"/>
    </source>
</evidence>
<gene>
    <name evidence="2" type="ORF">T440DRAFT_404927</name>
</gene>
<name>A0A6A7AUT8_9PLEO</name>
<feature type="transmembrane region" description="Helical" evidence="1">
    <location>
        <begin position="20"/>
        <end position="42"/>
    </location>
</feature>
<keyword evidence="1" id="KW-0472">Membrane</keyword>
<proteinExistence type="predicted"/>
<reference evidence="2" key="1">
    <citation type="submission" date="2020-01" db="EMBL/GenBank/DDBJ databases">
        <authorList>
            <consortium name="DOE Joint Genome Institute"/>
            <person name="Haridas S."/>
            <person name="Albert R."/>
            <person name="Binder M."/>
            <person name="Bloem J."/>
            <person name="Labutti K."/>
            <person name="Salamov A."/>
            <person name="Andreopoulos B."/>
            <person name="Baker S.E."/>
            <person name="Barry K."/>
            <person name="Bills G."/>
            <person name="Bluhm B.H."/>
            <person name="Cannon C."/>
            <person name="Castanera R."/>
            <person name="Culley D.E."/>
            <person name="Daum C."/>
            <person name="Ezra D."/>
            <person name="Gonzalez J.B."/>
            <person name="Henrissat B."/>
            <person name="Kuo A."/>
            <person name="Liang C."/>
            <person name="Lipzen A."/>
            <person name="Lutzoni F."/>
            <person name="Magnuson J."/>
            <person name="Mondo S."/>
            <person name="Nolan M."/>
            <person name="Ohm R."/>
            <person name="Pangilinan J."/>
            <person name="Park H.-J."/>
            <person name="Ramirez L."/>
            <person name="Alfaro M."/>
            <person name="Sun H."/>
            <person name="Tritt A."/>
            <person name="Yoshinaga Y."/>
            <person name="Zwiers L.-H."/>
            <person name="Turgeon B.G."/>
            <person name="Goodwin S.B."/>
            <person name="Spatafora J.W."/>
            <person name="Crous P.W."/>
            <person name="Grigoriev I.V."/>
        </authorList>
    </citation>
    <scope>NUCLEOTIDE SEQUENCE</scope>
    <source>
        <strain evidence="2">IPT5</strain>
    </source>
</reference>
<dbReference type="Proteomes" id="UP000799423">
    <property type="component" value="Unassembled WGS sequence"/>
</dbReference>
<organism evidence="2 3">
    <name type="scientific">Plenodomus tracheiphilus IPT5</name>
    <dbReference type="NCBI Taxonomy" id="1408161"/>
    <lineage>
        <taxon>Eukaryota</taxon>
        <taxon>Fungi</taxon>
        <taxon>Dikarya</taxon>
        <taxon>Ascomycota</taxon>
        <taxon>Pezizomycotina</taxon>
        <taxon>Dothideomycetes</taxon>
        <taxon>Pleosporomycetidae</taxon>
        <taxon>Pleosporales</taxon>
        <taxon>Pleosporineae</taxon>
        <taxon>Leptosphaeriaceae</taxon>
        <taxon>Plenodomus</taxon>
    </lineage>
</organism>
<keyword evidence="3" id="KW-1185">Reference proteome</keyword>
<keyword evidence="1" id="KW-0812">Transmembrane</keyword>
<dbReference type="EMBL" id="MU006331">
    <property type="protein sequence ID" value="KAF2846823.1"/>
    <property type="molecule type" value="Genomic_DNA"/>
</dbReference>
<keyword evidence="1" id="KW-1133">Transmembrane helix</keyword>
<dbReference type="AlphaFoldDB" id="A0A6A7AUT8"/>
<protein>
    <submittedName>
        <fullName evidence="2">Uncharacterized protein</fullName>
    </submittedName>
</protein>